<reference evidence="3" key="1">
    <citation type="submission" date="2022-03" db="EMBL/GenBank/DDBJ databases">
        <title>Identification of a novel bacterium isolated from mangrove sediments.</title>
        <authorList>
            <person name="Pan X."/>
        </authorList>
    </citation>
    <scope>NUCLEOTIDE SEQUENCE</scope>
    <source>
        <strain evidence="3">B2637</strain>
    </source>
</reference>
<keyword evidence="4" id="KW-1185">Reference proteome</keyword>
<gene>
    <name evidence="3" type="ORF">MTR65_15565</name>
</gene>
<dbReference type="InterPro" id="IPR037465">
    <property type="entry name" value="YlxR"/>
</dbReference>
<feature type="region of interest" description="Disordered" evidence="1">
    <location>
        <begin position="213"/>
        <end position="259"/>
    </location>
</feature>
<dbReference type="InterPro" id="IPR029064">
    <property type="entry name" value="Ribosomal_eL30-like_sf"/>
</dbReference>
<evidence type="ECO:0000256" key="1">
    <source>
        <dbReference type="SAM" id="MobiDB-lite"/>
    </source>
</evidence>
<organism evidence="3 4">
    <name type="scientific">Novosphingobium mangrovi</name>
    <name type="common">ex Hu et al. 2023</name>
    <dbReference type="NCBI Taxonomy" id="2930094"/>
    <lineage>
        <taxon>Bacteria</taxon>
        <taxon>Pseudomonadati</taxon>
        <taxon>Pseudomonadota</taxon>
        <taxon>Alphaproteobacteria</taxon>
        <taxon>Sphingomonadales</taxon>
        <taxon>Sphingomonadaceae</taxon>
        <taxon>Novosphingobium</taxon>
    </lineage>
</organism>
<proteinExistence type="predicted"/>
<dbReference type="SUPFAM" id="SSF55315">
    <property type="entry name" value="L30e-like"/>
    <property type="match status" value="1"/>
</dbReference>
<dbReference type="RefSeq" id="WP_243801779.1">
    <property type="nucleotide sequence ID" value="NZ_JALHAT010000032.1"/>
</dbReference>
<sequence>MRNPRNERVSSDIDSTGTERTCILSGRKGAREDFIRLAISPDGLVLPDIHARAPGRGAWIGVSRDTLENALAKGKLKGAMARAFKGAPLSIPEDLGARIAQGLEKALTERLGLELKSGRLLMGSDRIAQNAREGKVAWLAHAADAREDGSRKLDQAWRVGRDAEGSGLKGMRLPLDRTTLSVALGRDNVVHLALNDRGAAQRVDSLLTRLLQFQGQDPPDDGPDDGAPTPDVGAEIDGKGQAQDAVPTTTPDMGRAHAD</sequence>
<dbReference type="PANTHER" id="PTHR34215:SF1">
    <property type="entry name" value="YLXR DOMAIN-CONTAINING PROTEIN"/>
    <property type="match status" value="1"/>
</dbReference>
<evidence type="ECO:0000313" key="4">
    <source>
        <dbReference type="Proteomes" id="UP001162802"/>
    </source>
</evidence>
<name>A0ABT0AG15_9SPHN</name>
<comment type="caution">
    <text evidence="3">The sequence shown here is derived from an EMBL/GenBank/DDBJ whole genome shotgun (WGS) entry which is preliminary data.</text>
</comment>
<dbReference type="SUPFAM" id="SSF64376">
    <property type="entry name" value="YlxR-like"/>
    <property type="match status" value="1"/>
</dbReference>
<dbReference type="InterPro" id="IPR007393">
    <property type="entry name" value="YlxR_dom"/>
</dbReference>
<dbReference type="Pfam" id="PF04296">
    <property type="entry name" value="YlxR"/>
    <property type="match status" value="1"/>
</dbReference>
<dbReference type="EMBL" id="JALHAT010000032">
    <property type="protein sequence ID" value="MCJ1962111.1"/>
    <property type="molecule type" value="Genomic_DNA"/>
</dbReference>
<dbReference type="Proteomes" id="UP001162802">
    <property type="component" value="Unassembled WGS sequence"/>
</dbReference>
<evidence type="ECO:0000259" key="2">
    <source>
        <dbReference type="Pfam" id="PF04296"/>
    </source>
</evidence>
<dbReference type="Gene3D" id="3.30.1330.30">
    <property type="match status" value="1"/>
</dbReference>
<dbReference type="PANTHER" id="PTHR34215">
    <property type="entry name" value="BLL0784 PROTEIN"/>
    <property type="match status" value="1"/>
</dbReference>
<dbReference type="InterPro" id="IPR035931">
    <property type="entry name" value="YlxR-like_sf"/>
</dbReference>
<accession>A0ABT0AG15</accession>
<feature type="domain" description="YlxR" evidence="2">
    <location>
        <begin position="20"/>
        <end position="82"/>
    </location>
</feature>
<protein>
    <submittedName>
        <fullName evidence="3">DUF448 domain-containing protein</fullName>
    </submittedName>
</protein>
<evidence type="ECO:0000313" key="3">
    <source>
        <dbReference type="EMBL" id="MCJ1962111.1"/>
    </source>
</evidence>